<keyword evidence="2" id="KW-1185">Reference proteome</keyword>
<accession>A0A9P4NWA6</accession>
<name>A0A9P4NWA6_9PEZI</name>
<sequence length="203" mass="22634">MNTTLSTCFTARSMNLCINCSSPSSSNFPLSHTTNHLHPTQTFTTRTKIKTSQPPHNILKTFPKQDTTMPSLRTDSVHTFPNLSTNSTHKLAPTTLTFGWAKTARKDAAEASAEAQATSKAEETTRRIEHMTNSVSLNNKKMANWYFDTPKGHNAQADHKLWDELMAGNVDLEVFPVLKHHPNGTPRTWRGMGITEATAAWKK</sequence>
<evidence type="ECO:0000313" key="2">
    <source>
        <dbReference type="Proteomes" id="UP000800235"/>
    </source>
</evidence>
<dbReference type="EMBL" id="MU007025">
    <property type="protein sequence ID" value="KAF2432568.1"/>
    <property type="molecule type" value="Genomic_DNA"/>
</dbReference>
<protein>
    <submittedName>
        <fullName evidence="1">Uncharacterized protein</fullName>
    </submittedName>
</protein>
<organism evidence="1 2">
    <name type="scientific">Tothia fuscella</name>
    <dbReference type="NCBI Taxonomy" id="1048955"/>
    <lineage>
        <taxon>Eukaryota</taxon>
        <taxon>Fungi</taxon>
        <taxon>Dikarya</taxon>
        <taxon>Ascomycota</taxon>
        <taxon>Pezizomycotina</taxon>
        <taxon>Dothideomycetes</taxon>
        <taxon>Pleosporomycetidae</taxon>
        <taxon>Venturiales</taxon>
        <taxon>Cylindrosympodiaceae</taxon>
        <taxon>Tothia</taxon>
    </lineage>
</organism>
<gene>
    <name evidence="1" type="ORF">EJ08DRAFT_122025</name>
</gene>
<evidence type="ECO:0000313" key="1">
    <source>
        <dbReference type="EMBL" id="KAF2432568.1"/>
    </source>
</evidence>
<comment type="caution">
    <text evidence="1">The sequence shown here is derived from an EMBL/GenBank/DDBJ whole genome shotgun (WGS) entry which is preliminary data.</text>
</comment>
<dbReference type="Proteomes" id="UP000800235">
    <property type="component" value="Unassembled WGS sequence"/>
</dbReference>
<reference evidence="1" key="1">
    <citation type="journal article" date="2020" name="Stud. Mycol.">
        <title>101 Dothideomycetes genomes: a test case for predicting lifestyles and emergence of pathogens.</title>
        <authorList>
            <person name="Haridas S."/>
            <person name="Albert R."/>
            <person name="Binder M."/>
            <person name="Bloem J."/>
            <person name="Labutti K."/>
            <person name="Salamov A."/>
            <person name="Andreopoulos B."/>
            <person name="Baker S."/>
            <person name="Barry K."/>
            <person name="Bills G."/>
            <person name="Bluhm B."/>
            <person name="Cannon C."/>
            <person name="Castanera R."/>
            <person name="Culley D."/>
            <person name="Daum C."/>
            <person name="Ezra D."/>
            <person name="Gonzalez J."/>
            <person name="Henrissat B."/>
            <person name="Kuo A."/>
            <person name="Liang C."/>
            <person name="Lipzen A."/>
            <person name="Lutzoni F."/>
            <person name="Magnuson J."/>
            <person name="Mondo S."/>
            <person name="Nolan M."/>
            <person name="Ohm R."/>
            <person name="Pangilinan J."/>
            <person name="Park H.-J."/>
            <person name="Ramirez L."/>
            <person name="Alfaro M."/>
            <person name="Sun H."/>
            <person name="Tritt A."/>
            <person name="Yoshinaga Y."/>
            <person name="Zwiers L.-H."/>
            <person name="Turgeon B."/>
            <person name="Goodwin S."/>
            <person name="Spatafora J."/>
            <person name="Crous P."/>
            <person name="Grigoriev I."/>
        </authorList>
    </citation>
    <scope>NUCLEOTIDE SEQUENCE</scope>
    <source>
        <strain evidence="1">CBS 130266</strain>
    </source>
</reference>
<dbReference type="AlphaFoldDB" id="A0A9P4NWA6"/>
<proteinExistence type="predicted"/>